<dbReference type="OrthoDB" id="9780211at2"/>
<dbReference type="InterPro" id="IPR002589">
    <property type="entry name" value="Macro_dom"/>
</dbReference>
<dbReference type="PANTHER" id="PTHR12521">
    <property type="entry name" value="PROTEIN C6ORF130"/>
    <property type="match status" value="1"/>
</dbReference>
<reference evidence="3 4" key="1">
    <citation type="journal article" date="2006" name="Appl. Environ. Microbiol.">
        <title>Genome sequence of the chemolithoautotrophic nitrite-oxidizing bacterium Nitrobacter winogradskyi Nb-255.</title>
        <authorList>
            <person name="Starkenburg S.R."/>
            <person name="Chain P.S."/>
            <person name="Sayavedra-Soto L.A."/>
            <person name="Hauser L."/>
            <person name="Land M.L."/>
            <person name="Larimer F.W."/>
            <person name="Malfatti S.A."/>
            <person name="Klotz M.G."/>
            <person name="Bottomley P.J."/>
            <person name="Arp D.J."/>
            <person name="Hickey W.J."/>
        </authorList>
    </citation>
    <scope>NUCLEOTIDE SEQUENCE [LARGE SCALE GENOMIC DNA]</scope>
    <source>
        <strain evidence="4">ATCC 25391 / DSM 10237 / CIP 104748 / NCIMB 11846 / Nb-255</strain>
    </source>
</reference>
<feature type="domain" description="Macro" evidence="2">
    <location>
        <begin position="1"/>
        <end position="136"/>
    </location>
</feature>
<dbReference type="KEGG" id="nwi:Nwi_1300"/>
<evidence type="ECO:0000259" key="2">
    <source>
        <dbReference type="PROSITE" id="PS51154"/>
    </source>
</evidence>
<accession>Q3ST30</accession>
<dbReference type="AlphaFoldDB" id="Q3ST30"/>
<dbReference type="Gene3D" id="3.40.220.10">
    <property type="entry name" value="Leucine Aminopeptidase, subunit E, domain 1"/>
    <property type="match status" value="1"/>
</dbReference>
<dbReference type="Proteomes" id="UP000002531">
    <property type="component" value="Chromosome"/>
</dbReference>
<dbReference type="GO" id="GO:0140291">
    <property type="term" value="P:peptidyl-glutamate ADP-deribosylation"/>
    <property type="evidence" value="ECO:0007669"/>
    <property type="project" value="TreeGrafter"/>
</dbReference>
<evidence type="ECO:0000313" key="3">
    <source>
        <dbReference type="EMBL" id="ABA04561.1"/>
    </source>
</evidence>
<dbReference type="eggNOG" id="COG2110">
    <property type="taxonomic scope" value="Bacteria"/>
</dbReference>
<organism evidence="3 4">
    <name type="scientific">Nitrobacter winogradskyi (strain ATCC 25391 / DSM 10237 / CIP 104748 / NCIMB 11846 / Nb-255)</name>
    <dbReference type="NCBI Taxonomy" id="323098"/>
    <lineage>
        <taxon>Bacteria</taxon>
        <taxon>Pseudomonadati</taxon>
        <taxon>Pseudomonadota</taxon>
        <taxon>Alphaproteobacteria</taxon>
        <taxon>Hyphomicrobiales</taxon>
        <taxon>Nitrobacteraceae</taxon>
        <taxon>Nitrobacter</taxon>
    </lineage>
</organism>
<dbReference type="CDD" id="cd02901">
    <property type="entry name" value="Macro_Poa1p-like"/>
    <property type="match status" value="1"/>
</dbReference>
<dbReference type="HOGENOM" id="CLU_054419_3_0_5"/>
<comment type="catalytic activity">
    <reaction evidence="1">
        <text>an N-(ADP-alpha-D-ribosyl)-thymidine in DNA + H2O = a thymidine in DNA + ADP-D-ribose</text>
        <dbReference type="Rhea" id="RHEA:71655"/>
        <dbReference type="Rhea" id="RHEA-COMP:13556"/>
        <dbReference type="Rhea" id="RHEA-COMP:18051"/>
        <dbReference type="ChEBI" id="CHEBI:15377"/>
        <dbReference type="ChEBI" id="CHEBI:57967"/>
        <dbReference type="ChEBI" id="CHEBI:137386"/>
        <dbReference type="ChEBI" id="CHEBI:191199"/>
    </reaction>
    <physiologicalReaction direction="left-to-right" evidence="1">
        <dbReference type="Rhea" id="RHEA:71656"/>
    </physiologicalReaction>
</comment>
<dbReference type="InterPro" id="IPR043472">
    <property type="entry name" value="Macro_dom-like"/>
</dbReference>
<evidence type="ECO:0000313" key="4">
    <source>
        <dbReference type="Proteomes" id="UP000002531"/>
    </source>
</evidence>
<name>Q3ST30_NITWN</name>
<proteinExistence type="predicted"/>
<dbReference type="InterPro" id="IPR050892">
    <property type="entry name" value="ADP-ribose_metab_enzymes"/>
</dbReference>
<dbReference type="RefSeq" id="WP_011314581.1">
    <property type="nucleotide sequence ID" value="NC_007406.1"/>
</dbReference>
<dbReference type="Pfam" id="PF01661">
    <property type="entry name" value="Macro"/>
    <property type="match status" value="1"/>
</dbReference>
<evidence type="ECO:0000256" key="1">
    <source>
        <dbReference type="ARBA" id="ARBA00035885"/>
    </source>
</evidence>
<protein>
    <recommendedName>
        <fullName evidence="2">Macro domain-containing protein</fullName>
    </recommendedName>
</protein>
<dbReference type="SUPFAM" id="SSF52949">
    <property type="entry name" value="Macro domain-like"/>
    <property type="match status" value="1"/>
</dbReference>
<dbReference type="STRING" id="323098.Nwi_1300"/>
<dbReference type="EMBL" id="CP000115">
    <property type="protein sequence ID" value="ABA04561.1"/>
    <property type="molecule type" value="Genomic_DNA"/>
</dbReference>
<sequence>MSQNLRSRDPGTVSIHLTTDKSTAQTLVNTVNCVGVMGKGIALEFKKRQPDMFDAYKRICDKKLLTPGKLWLWRGNEHLTLNFPTKIHWRNPSKLEWIESGLRKFVENYKALGISEISFPRLGCGNGGLDWDDVAQ</sequence>
<gene>
    <name evidence="3" type="ordered locus">Nwi_1300</name>
</gene>
<dbReference type="PROSITE" id="PS51154">
    <property type="entry name" value="MACRO"/>
    <property type="match status" value="1"/>
</dbReference>
<dbReference type="PANTHER" id="PTHR12521:SF0">
    <property type="entry name" value="ADP-RIBOSE GLYCOHYDROLASE OARD1"/>
    <property type="match status" value="1"/>
</dbReference>
<keyword evidence="4" id="KW-1185">Reference proteome</keyword>